<keyword evidence="2" id="KW-1185">Reference proteome</keyword>
<dbReference type="AlphaFoldDB" id="A0A1Y0D462"/>
<reference evidence="1 2" key="1">
    <citation type="journal article" date="2014" name="Int. J. Syst. Evol. Microbiol.">
        <title>Oceanisphaera profunda sp. nov., a marine bacterium isolated from deep-sea sediment, and emended description of the genus Oceanisphaera.</title>
        <authorList>
            <person name="Xu Z."/>
            <person name="Zhang X.Y."/>
            <person name="Su H.N."/>
            <person name="Yu Z.C."/>
            <person name="Liu C."/>
            <person name="Li H."/>
            <person name="Chen X.L."/>
            <person name="Song X.Y."/>
            <person name="Xie B.B."/>
            <person name="Qin Q.L."/>
            <person name="Zhou B.C."/>
            <person name="Shi M."/>
            <person name="Huang Y."/>
            <person name="Zhang Y.Z."/>
        </authorList>
    </citation>
    <scope>NUCLEOTIDE SEQUENCE [LARGE SCALE GENOMIC DNA]</scope>
    <source>
        <strain evidence="1 2">SM1222</strain>
    </source>
</reference>
<dbReference type="Proteomes" id="UP000243937">
    <property type="component" value="Chromosome"/>
</dbReference>
<name>A0A1Y0D462_9GAMM</name>
<gene>
    <name evidence="1" type="ORF">CBP31_04550</name>
</gene>
<dbReference type="KEGG" id="opf:CBP31_04550"/>
<proteinExistence type="predicted"/>
<evidence type="ECO:0000313" key="1">
    <source>
        <dbReference type="EMBL" id="ART81986.1"/>
    </source>
</evidence>
<evidence type="ECO:0000313" key="2">
    <source>
        <dbReference type="Proteomes" id="UP000243937"/>
    </source>
</evidence>
<accession>A0A1Y0D462</accession>
<sequence length="71" mass="7876">MKINALYLYETDDEAKCKAALLKKLDVPKLEAALYQQPSLKAYGLECSAELNKKGGGYVYAVILTHVRISL</sequence>
<dbReference type="EMBL" id="CP021377">
    <property type="protein sequence ID" value="ART81986.1"/>
    <property type="molecule type" value="Genomic_DNA"/>
</dbReference>
<organism evidence="1 2">
    <name type="scientific">Oceanisphaera profunda</name>
    <dbReference type="NCBI Taxonomy" id="1416627"/>
    <lineage>
        <taxon>Bacteria</taxon>
        <taxon>Pseudomonadati</taxon>
        <taxon>Pseudomonadota</taxon>
        <taxon>Gammaproteobacteria</taxon>
        <taxon>Aeromonadales</taxon>
        <taxon>Aeromonadaceae</taxon>
        <taxon>Oceanisphaera</taxon>
    </lineage>
</organism>
<protein>
    <submittedName>
        <fullName evidence="1">Uncharacterized protein</fullName>
    </submittedName>
</protein>